<evidence type="ECO:0000313" key="2">
    <source>
        <dbReference type="EMBL" id="CAI8013037.1"/>
    </source>
</evidence>
<proteinExistence type="predicted"/>
<protein>
    <recommendedName>
        <fullName evidence="1">ThuA-like domain-containing protein</fullName>
    </recommendedName>
</protein>
<dbReference type="InterPro" id="IPR029062">
    <property type="entry name" value="Class_I_gatase-like"/>
</dbReference>
<evidence type="ECO:0000313" key="3">
    <source>
        <dbReference type="Proteomes" id="UP001174909"/>
    </source>
</evidence>
<dbReference type="Pfam" id="PF06283">
    <property type="entry name" value="ThuA"/>
    <property type="match status" value="1"/>
</dbReference>
<gene>
    <name evidence="2" type="ORF">GBAR_LOCUS8311</name>
</gene>
<name>A0AA35RN11_GEOBA</name>
<evidence type="ECO:0000259" key="1">
    <source>
        <dbReference type="Pfam" id="PF06283"/>
    </source>
</evidence>
<feature type="domain" description="ThuA-like" evidence="1">
    <location>
        <begin position="3"/>
        <end position="99"/>
    </location>
</feature>
<accession>A0AA35RN11</accession>
<organism evidence="2 3">
    <name type="scientific">Geodia barretti</name>
    <name type="common">Barrett's horny sponge</name>
    <dbReference type="NCBI Taxonomy" id="519541"/>
    <lineage>
        <taxon>Eukaryota</taxon>
        <taxon>Metazoa</taxon>
        <taxon>Porifera</taxon>
        <taxon>Demospongiae</taxon>
        <taxon>Heteroscleromorpha</taxon>
        <taxon>Tetractinellida</taxon>
        <taxon>Astrophorina</taxon>
        <taxon>Geodiidae</taxon>
        <taxon>Geodia</taxon>
    </lineage>
</organism>
<dbReference type="SUPFAM" id="SSF52317">
    <property type="entry name" value="Class I glutamine amidotransferase-like"/>
    <property type="match status" value="1"/>
</dbReference>
<dbReference type="InterPro" id="IPR029010">
    <property type="entry name" value="ThuA-like"/>
</dbReference>
<keyword evidence="3" id="KW-1185">Reference proteome</keyword>
<dbReference type="Proteomes" id="UP001174909">
    <property type="component" value="Unassembled WGS sequence"/>
</dbReference>
<dbReference type="AlphaFoldDB" id="A0AA35RN11"/>
<sequence length="105" mass="11360">MPGHPGVDGIADFSTNDELYMGLAIKDGNDVFITGVAEDGTYPWGPDRNPQFMPGGTYPLGWTRRYGDGNVFVLLLGHDGRSFETPEFQKIVLNGVEWAAVGVAV</sequence>
<dbReference type="Gene3D" id="3.40.50.880">
    <property type="match status" value="1"/>
</dbReference>
<dbReference type="EMBL" id="CASHTH010001234">
    <property type="protein sequence ID" value="CAI8013037.1"/>
    <property type="molecule type" value="Genomic_DNA"/>
</dbReference>
<comment type="caution">
    <text evidence="2">The sequence shown here is derived from an EMBL/GenBank/DDBJ whole genome shotgun (WGS) entry which is preliminary data.</text>
</comment>
<reference evidence="2" key="1">
    <citation type="submission" date="2023-03" db="EMBL/GenBank/DDBJ databases">
        <authorList>
            <person name="Steffen K."/>
            <person name="Cardenas P."/>
        </authorList>
    </citation>
    <scope>NUCLEOTIDE SEQUENCE</scope>
</reference>